<dbReference type="Proteomes" id="UP001272137">
    <property type="component" value="Unassembled WGS sequence"/>
</dbReference>
<proteinExistence type="predicted"/>
<gene>
    <name evidence="1" type="ORF">C7S16_3869</name>
</gene>
<dbReference type="AlphaFoldDB" id="A0AAW9CZ60"/>
<comment type="caution">
    <text evidence="1">The sequence shown here is derived from an EMBL/GenBank/DDBJ whole genome shotgun (WGS) entry which is preliminary data.</text>
</comment>
<evidence type="ECO:0000313" key="2">
    <source>
        <dbReference type="Proteomes" id="UP001272137"/>
    </source>
</evidence>
<organism evidence="1 2">
    <name type="scientific">Burkholderia thailandensis</name>
    <dbReference type="NCBI Taxonomy" id="57975"/>
    <lineage>
        <taxon>Bacteria</taxon>
        <taxon>Pseudomonadati</taxon>
        <taxon>Pseudomonadota</taxon>
        <taxon>Betaproteobacteria</taxon>
        <taxon>Burkholderiales</taxon>
        <taxon>Burkholderiaceae</taxon>
        <taxon>Burkholderia</taxon>
        <taxon>pseudomallei group</taxon>
    </lineage>
</organism>
<reference evidence="1" key="1">
    <citation type="submission" date="2018-08" db="EMBL/GenBank/DDBJ databases">
        <title>Identification of Burkholderia cepacia strains that express a Burkholderia pseudomallei-like capsular polysaccharide.</title>
        <authorList>
            <person name="Burtnick M.N."/>
            <person name="Vongsouvath M."/>
            <person name="Newton P."/>
            <person name="Wuthiekanun V."/>
            <person name="Limmathurotsakul D."/>
            <person name="Brett P.J."/>
            <person name="Chantratita N."/>
            <person name="Dance D.A."/>
        </authorList>
    </citation>
    <scope>NUCLEOTIDE SEQUENCE</scope>
    <source>
        <strain evidence="1">SBXCC001</strain>
    </source>
</reference>
<name>A0AAW9CZ60_BURTH</name>
<protein>
    <submittedName>
        <fullName evidence="1">Uncharacterized protein</fullName>
    </submittedName>
</protein>
<accession>A0AAW9CZ60</accession>
<evidence type="ECO:0000313" key="1">
    <source>
        <dbReference type="EMBL" id="MDW9254132.1"/>
    </source>
</evidence>
<dbReference type="EMBL" id="QXCT01000002">
    <property type="protein sequence ID" value="MDW9254132.1"/>
    <property type="molecule type" value="Genomic_DNA"/>
</dbReference>
<sequence length="82" mass="9033">MIAGVEPLRCARSRLFYPICGLFETPRDAPAADFTSREGRFARRASDARERDFPAARGDERQYAETTGYRAAATGAPARGVH</sequence>